<feature type="compositionally biased region" description="Low complexity" evidence="1">
    <location>
        <begin position="43"/>
        <end position="54"/>
    </location>
</feature>
<feature type="region of interest" description="Disordered" evidence="1">
    <location>
        <begin position="33"/>
        <end position="67"/>
    </location>
</feature>
<accession>A0AAV2ETD0</accession>
<reference evidence="2 3" key="1">
    <citation type="submission" date="2024-04" db="EMBL/GenBank/DDBJ databases">
        <authorList>
            <person name="Fracassetti M."/>
        </authorList>
    </citation>
    <scope>NUCLEOTIDE SEQUENCE [LARGE SCALE GENOMIC DNA]</scope>
</reference>
<sequence>MVDQAQDVAAQLQQIVAQVAKVLQEQVATKTQIEALQRRDQDQPQPRDQGPPQGEYANPNPREQREEMRVYEQFNVQFMSMFVDIGHWEGIVVQVETFLQLNLLYIPRSGSDHGRELKARTVISSRNAPHH</sequence>
<protein>
    <submittedName>
        <fullName evidence="2">Uncharacterized protein</fullName>
    </submittedName>
</protein>
<keyword evidence="3" id="KW-1185">Reference proteome</keyword>
<dbReference type="Proteomes" id="UP001497516">
    <property type="component" value="Chromosome 5"/>
</dbReference>
<proteinExistence type="predicted"/>
<organism evidence="2 3">
    <name type="scientific">Linum trigynum</name>
    <dbReference type="NCBI Taxonomy" id="586398"/>
    <lineage>
        <taxon>Eukaryota</taxon>
        <taxon>Viridiplantae</taxon>
        <taxon>Streptophyta</taxon>
        <taxon>Embryophyta</taxon>
        <taxon>Tracheophyta</taxon>
        <taxon>Spermatophyta</taxon>
        <taxon>Magnoliopsida</taxon>
        <taxon>eudicotyledons</taxon>
        <taxon>Gunneridae</taxon>
        <taxon>Pentapetalae</taxon>
        <taxon>rosids</taxon>
        <taxon>fabids</taxon>
        <taxon>Malpighiales</taxon>
        <taxon>Linaceae</taxon>
        <taxon>Linum</taxon>
    </lineage>
</organism>
<gene>
    <name evidence="2" type="ORF">LTRI10_LOCUS29600</name>
</gene>
<evidence type="ECO:0000313" key="3">
    <source>
        <dbReference type="Proteomes" id="UP001497516"/>
    </source>
</evidence>
<dbReference type="AlphaFoldDB" id="A0AAV2ETD0"/>
<evidence type="ECO:0000256" key="1">
    <source>
        <dbReference type="SAM" id="MobiDB-lite"/>
    </source>
</evidence>
<dbReference type="EMBL" id="OZ034818">
    <property type="protein sequence ID" value="CAL1388685.1"/>
    <property type="molecule type" value="Genomic_DNA"/>
</dbReference>
<name>A0AAV2ETD0_9ROSI</name>
<evidence type="ECO:0000313" key="2">
    <source>
        <dbReference type="EMBL" id="CAL1388685.1"/>
    </source>
</evidence>